<proteinExistence type="predicted"/>
<evidence type="ECO:0000313" key="2">
    <source>
        <dbReference type="Proteomes" id="UP001375539"/>
    </source>
</evidence>
<name>A0ACC6QEC4_9ACTN</name>
<evidence type="ECO:0000313" key="1">
    <source>
        <dbReference type="EMBL" id="MEJ8656845.1"/>
    </source>
</evidence>
<keyword evidence="2" id="KW-1185">Reference proteome</keyword>
<accession>A0ACC6QEC4</accession>
<dbReference type="Proteomes" id="UP001375539">
    <property type="component" value="Unassembled WGS sequence"/>
</dbReference>
<sequence>MINVLLPRRGRELPPRPSPGDLLAEARGLRVRLGQREVVAGVGLRVCAGEVVALVGPNGAGKSTLLSALGGDVAPAAGEVRVGGRPAPDWSAPQLALRRAVLPQAATLSFPFPVEDVVRMGRAPWAGTAREDEDDAAVGAAMAATETAEFAARPFSALSGGERARVALARVLAQRAPLLLLDEPTAALDLRHQELVLRICRERAAAGDAVVVVLHDLGLAAAYADRVAVLRDGHLAAEGRPAEVLRDELLSDVYRQPVEVLPHPRTGTPLVLPKRDA</sequence>
<gene>
    <name evidence="1" type="ORF">WKI58_09955</name>
</gene>
<organism evidence="1 2">
    <name type="scientific">Streptomyces pratisoli</name>
    <dbReference type="NCBI Taxonomy" id="3139917"/>
    <lineage>
        <taxon>Bacteria</taxon>
        <taxon>Bacillati</taxon>
        <taxon>Actinomycetota</taxon>
        <taxon>Actinomycetes</taxon>
        <taxon>Kitasatosporales</taxon>
        <taxon>Streptomycetaceae</taxon>
        <taxon>Streptomyces</taxon>
    </lineage>
</organism>
<reference evidence="1" key="1">
    <citation type="submission" date="2024-03" db="EMBL/GenBank/DDBJ databases">
        <title>Novel Streptomyces species of biotechnological and ecological value are a feature of Machair soil.</title>
        <authorList>
            <person name="Prole J.R."/>
            <person name="Goodfellow M."/>
            <person name="Allenby N."/>
            <person name="Ward A.C."/>
        </authorList>
    </citation>
    <scope>NUCLEOTIDE SEQUENCE</scope>
    <source>
        <strain evidence="1">MS1.AVA.4</strain>
    </source>
</reference>
<keyword evidence="1" id="KW-0067">ATP-binding</keyword>
<keyword evidence="1" id="KW-0547">Nucleotide-binding</keyword>
<dbReference type="EMBL" id="JBBKAI010000002">
    <property type="protein sequence ID" value="MEJ8656845.1"/>
    <property type="molecule type" value="Genomic_DNA"/>
</dbReference>
<protein>
    <submittedName>
        <fullName evidence="1">Heme ABC transporter ATP-binding protein</fullName>
    </submittedName>
</protein>
<comment type="caution">
    <text evidence="1">The sequence shown here is derived from an EMBL/GenBank/DDBJ whole genome shotgun (WGS) entry which is preliminary data.</text>
</comment>